<reference evidence="2 3" key="1">
    <citation type="journal article" date="2022" name="Nat. Plants">
        <title>Genomes of leafy and leafless Platanthera orchids illuminate the evolution of mycoheterotrophy.</title>
        <authorList>
            <person name="Li M.H."/>
            <person name="Liu K.W."/>
            <person name="Li Z."/>
            <person name="Lu H.C."/>
            <person name="Ye Q.L."/>
            <person name="Zhang D."/>
            <person name="Wang J.Y."/>
            <person name="Li Y.F."/>
            <person name="Zhong Z.M."/>
            <person name="Liu X."/>
            <person name="Yu X."/>
            <person name="Liu D.K."/>
            <person name="Tu X.D."/>
            <person name="Liu B."/>
            <person name="Hao Y."/>
            <person name="Liao X.Y."/>
            <person name="Jiang Y.T."/>
            <person name="Sun W.H."/>
            <person name="Chen J."/>
            <person name="Chen Y.Q."/>
            <person name="Ai Y."/>
            <person name="Zhai J.W."/>
            <person name="Wu S.S."/>
            <person name="Zhou Z."/>
            <person name="Hsiao Y.Y."/>
            <person name="Wu W.L."/>
            <person name="Chen Y.Y."/>
            <person name="Lin Y.F."/>
            <person name="Hsu J.L."/>
            <person name="Li C.Y."/>
            <person name="Wang Z.W."/>
            <person name="Zhao X."/>
            <person name="Zhong W.Y."/>
            <person name="Ma X.K."/>
            <person name="Ma L."/>
            <person name="Huang J."/>
            <person name="Chen G.Z."/>
            <person name="Huang M.Z."/>
            <person name="Huang L."/>
            <person name="Peng D.H."/>
            <person name="Luo Y.B."/>
            <person name="Zou S.Q."/>
            <person name="Chen S.P."/>
            <person name="Lan S."/>
            <person name="Tsai W.C."/>
            <person name="Van de Peer Y."/>
            <person name="Liu Z.J."/>
        </authorList>
    </citation>
    <scope>NUCLEOTIDE SEQUENCE [LARGE SCALE GENOMIC DNA]</scope>
    <source>
        <strain evidence="2">Lor288</strain>
    </source>
</reference>
<feature type="chain" id="PRO_5047364477" description="Secreted protein" evidence="1">
    <location>
        <begin position="22"/>
        <end position="79"/>
    </location>
</feature>
<accession>A0ABR2MHJ8</accession>
<name>A0ABR2MHJ8_9ASPA</name>
<comment type="caution">
    <text evidence="2">The sequence shown here is derived from an EMBL/GenBank/DDBJ whole genome shotgun (WGS) entry which is preliminary data.</text>
</comment>
<dbReference type="EMBL" id="JBBWWR010000007">
    <property type="protein sequence ID" value="KAK8963468.1"/>
    <property type="molecule type" value="Genomic_DNA"/>
</dbReference>
<keyword evidence="3" id="KW-1185">Reference proteome</keyword>
<evidence type="ECO:0008006" key="4">
    <source>
        <dbReference type="Google" id="ProtNLM"/>
    </source>
</evidence>
<sequence length="79" mass="8683">MRHFRLCLQLALLCGALQLYALKAGGGATNTACCVVRRSSAGSFPSFLRRSSWELGVQRRTLSHLSQNLNVSLTLLSFK</sequence>
<evidence type="ECO:0000313" key="2">
    <source>
        <dbReference type="EMBL" id="KAK8963468.1"/>
    </source>
</evidence>
<proteinExistence type="predicted"/>
<evidence type="ECO:0000256" key="1">
    <source>
        <dbReference type="SAM" id="SignalP"/>
    </source>
</evidence>
<protein>
    <recommendedName>
        <fullName evidence="4">Secreted protein</fullName>
    </recommendedName>
</protein>
<gene>
    <name evidence="2" type="ORF">KSP40_PGU019338</name>
</gene>
<evidence type="ECO:0000313" key="3">
    <source>
        <dbReference type="Proteomes" id="UP001412067"/>
    </source>
</evidence>
<feature type="signal peptide" evidence="1">
    <location>
        <begin position="1"/>
        <end position="21"/>
    </location>
</feature>
<keyword evidence="1" id="KW-0732">Signal</keyword>
<dbReference type="Proteomes" id="UP001412067">
    <property type="component" value="Unassembled WGS sequence"/>
</dbReference>
<organism evidence="2 3">
    <name type="scientific">Platanthera guangdongensis</name>
    <dbReference type="NCBI Taxonomy" id="2320717"/>
    <lineage>
        <taxon>Eukaryota</taxon>
        <taxon>Viridiplantae</taxon>
        <taxon>Streptophyta</taxon>
        <taxon>Embryophyta</taxon>
        <taxon>Tracheophyta</taxon>
        <taxon>Spermatophyta</taxon>
        <taxon>Magnoliopsida</taxon>
        <taxon>Liliopsida</taxon>
        <taxon>Asparagales</taxon>
        <taxon>Orchidaceae</taxon>
        <taxon>Orchidoideae</taxon>
        <taxon>Orchideae</taxon>
        <taxon>Orchidinae</taxon>
        <taxon>Platanthera</taxon>
    </lineage>
</organism>